<feature type="compositionally biased region" description="Pro residues" evidence="1">
    <location>
        <begin position="744"/>
        <end position="753"/>
    </location>
</feature>
<feature type="domain" description="RRN6 helical bundle" evidence="3">
    <location>
        <begin position="550"/>
        <end position="728"/>
    </location>
</feature>
<feature type="compositionally biased region" description="Polar residues" evidence="1">
    <location>
        <begin position="782"/>
        <end position="805"/>
    </location>
</feature>
<evidence type="ECO:0000313" key="4">
    <source>
        <dbReference type="EMBL" id="TKX23859.1"/>
    </source>
</evidence>
<dbReference type="GO" id="GO:0070860">
    <property type="term" value="C:RNA polymerase I core factor complex"/>
    <property type="evidence" value="ECO:0007669"/>
    <property type="project" value="TreeGrafter"/>
</dbReference>
<feature type="compositionally biased region" description="Polar residues" evidence="1">
    <location>
        <begin position="982"/>
        <end position="995"/>
    </location>
</feature>
<feature type="region of interest" description="Disordered" evidence="1">
    <location>
        <begin position="653"/>
        <end position="685"/>
    </location>
</feature>
<dbReference type="Proteomes" id="UP000308133">
    <property type="component" value="Unassembled WGS sequence"/>
</dbReference>
<dbReference type="InterPro" id="IPR048537">
    <property type="entry name" value="RRN6_HB"/>
</dbReference>
<feature type="region of interest" description="Disordered" evidence="1">
    <location>
        <begin position="850"/>
        <end position="1044"/>
    </location>
</feature>
<feature type="compositionally biased region" description="Polar residues" evidence="1">
    <location>
        <begin position="1006"/>
        <end position="1025"/>
    </location>
</feature>
<feature type="compositionally biased region" description="Pro residues" evidence="1">
    <location>
        <begin position="806"/>
        <end position="816"/>
    </location>
</feature>
<dbReference type="AlphaFoldDB" id="A0A4U7AZK9"/>
<dbReference type="GO" id="GO:0001163">
    <property type="term" value="F:RNA polymerase I transcription regulatory region sequence-specific DNA binding"/>
    <property type="evidence" value="ECO:0007669"/>
    <property type="project" value="TreeGrafter"/>
</dbReference>
<feature type="region of interest" description="Disordered" evidence="1">
    <location>
        <begin position="733"/>
        <end position="836"/>
    </location>
</feature>
<reference evidence="4 5" key="1">
    <citation type="submission" date="2018-02" db="EMBL/GenBank/DDBJ databases">
        <title>Draft genome sequences of Elsinoe sp., causing black scab on jojoba.</title>
        <authorList>
            <person name="Stodart B."/>
            <person name="Jeffress S."/>
            <person name="Ash G."/>
            <person name="Arun Chinnappa K."/>
        </authorList>
    </citation>
    <scope>NUCLEOTIDE SEQUENCE [LARGE SCALE GENOMIC DNA]</scope>
    <source>
        <strain evidence="4 5">Hillstone_2</strain>
    </source>
</reference>
<dbReference type="PANTHER" id="PTHR28221">
    <property type="entry name" value="RNA POLYMERASE I-SPECIFIC TRANSCRIPTION INITIATION FACTOR RRN6"/>
    <property type="match status" value="1"/>
</dbReference>
<comment type="caution">
    <text evidence="4">The sequence shown here is derived from an EMBL/GenBank/DDBJ whole genome shotgun (WGS) entry which is preliminary data.</text>
</comment>
<evidence type="ECO:0000259" key="3">
    <source>
        <dbReference type="Pfam" id="PF20640"/>
    </source>
</evidence>
<dbReference type="GO" id="GO:0001179">
    <property type="term" value="F:RNA polymerase I general transcription initiation factor binding"/>
    <property type="evidence" value="ECO:0007669"/>
    <property type="project" value="TreeGrafter"/>
</dbReference>
<feature type="compositionally biased region" description="Basic and acidic residues" evidence="1">
    <location>
        <begin position="675"/>
        <end position="685"/>
    </location>
</feature>
<feature type="domain" description="RRN6 beta-propeller" evidence="2">
    <location>
        <begin position="98"/>
        <end position="454"/>
    </location>
</feature>
<name>A0A4U7AZK9_9PEZI</name>
<evidence type="ECO:0000313" key="5">
    <source>
        <dbReference type="Proteomes" id="UP000308133"/>
    </source>
</evidence>
<dbReference type="Pfam" id="PF20640">
    <property type="entry name" value="Rrn6_HB"/>
    <property type="match status" value="1"/>
</dbReference>
<feature type="region of interest" description="Disordered" evidence="1">
    <location>
        <begin position="46"/>
        <end position="78"/>
    </location>
</feature>
<evidence type="ECO:0000259" key="2">
    <source>
        <dbReference type="Pfam" id="PF10214"/>
    </source>
</evidence>
<feature type="compositionally biased region" description="Low complexity" evidence="1">
    <location>
        <begin position="754"/>
        <end position="781"/>
    </location>
</feature>
<feature type="compositionally biased region" description="Basic and acidic residues" evidence="1">
    <location>
        <begin position="863"/>
        <end position="885"/>
    </location>
</feature>
<sequence>MADSYDDGLGYGHLGEPSYEANDGDWIWKRSLGNVRVESVGQPQVAIASPSDKLNHEDSSSIPVEQQSRDPHLASVTSVVPPLNRVSKDVATALDRHNPMLGDLLAFGHVTDKLNNVVQAVAAFPMNTTRTELCIMRKHNQRQGWGFERHCYIVVPAIAGEYGHWTAPSPIQQIIFCQGPSYHKGILAVRTAQATFLLRARLSQSLSLNSSNANAGRLKISVLCVIPSGYTGMPMHAHASLNPWFASHVATVDLAGGWKVWEADSRLDPNGVQDAKEIASGSLEYPDSDAGAALPRTHHDGWLRALWIRDTDTLIICTRTSMDLVDISSNACIRTSLENSTKRTSPWILDLQPDPGHADRAFVLTTAFVYYFSVGKFESTKFEVRSSSLHILHKIRHFRDHQDPSLHLVLCHDGTSCLVHVSSRMSSVSTRYVFRDDETTDGKACVVSDPDLLSRLAHSTVTGVLCSSMHSAKWDDIPGSDYAGEAFLYRNRGVHFFLSIALHRDMSLMQQLVASIPVEKHRQFVVRPPRWRNKIRSTANQIARVPFIDVEDEEEKRGSNASTVPSRLDRQSGTETSGQANVNYERIYQHLAEPRGLHGSDLVAIVSRIQDEMQTTGQSLQQIRLLSDFVETELNVSDLDQAADALQDLVTQHTDGQDNSDDLVISQVPGAEPAGRGDRSPDTSDLKRLYQDIVSRYLSPLSGEVPGRVRLAREQLARRIAATLCLASYSIRSKPTPQEHSAPPSSPPLPSPSQPFSSQPFSAQPFSSQPFSSQQPPQQQPYTATRTTASPLSALSRLQTYTTSHPPDPNLNPLPQPNKATTRILSHWDPSGSPETYSWLATRSRLAAQATAAEGTANMSSKELQRLERRRQRLEQRKRREEERLASQLSQGGMAPVLALSQDVGPAGGRAGGGRGPGMEASGAAGGGSSQRDGAGYARDAAPGSGFGSSQVRTPARAAATQGGTEPEGNQLAIRSSPVRPSPSQLLSPAMTRSPSVGFGRGAPGETSSQGITMGSQGWAPSSQVARGEMGPPPRKKKRRTEGF</sequence>
<feature type="region of interest" description="Disordered" evidence="1">
    <location>
        <begin position="553"/>
        <end position="581"/>
    </location>
</feature>
<dbReference type="InterPro" id="IPR048535">
    <property type="entry name" value="RRN6_beta-prop"/>
</dbReference>
<dbReference type="EMBL" id="PTQR01000050">
    <property type="protein sequence ID" value="TKX23859.1"/>
    <property type="molecule type" value="Genomic_DNA"/>
</dbReference>
<feature type="compositionally biased region" description="Basic residues" evidence="1">
    <location>
        <begin position="1034"/>
        <end position="1044"/>
    </location>
</feature>
<feature type="compositionally biased region" description="Gly residues" evidence="1">
    <location>
        <begin position="906"/>
        <end position="917"/>
    </location>
</feature>
<proteinExistence type="predicted"/>
<evidence type="ECO:0000256" key="1">
    <source>
        <dbReference type="SAM" id="MobiDB-lite"/>
    </source>
</evidence>
<gene>
    <name evidence="4" type="ORF">C1H76_3797</name>
</gene>
<dbReference type="PANTHER" id="PTHR28221:SF2">
    <property type="entry name" value="RNA POLYMERASE I-SPECIFIC TRANSCRIPTION INITIATION FACTOR RRN6"/>
    <property type="match status" value="1"/>
</dbReference>
<dbReference type="Pfam" id="PF10214">
    <property type="entry name" value="Rrn6_beta-prop"/>
    <property type="match status" value="1"/>
</dbReference>
<dbReference type="GO" id="GO:0042790">
    <property type="term" value="P:nucleolar large rRNA transcription by RNA polymerase I"/>
    <property type="evidence" value="ECO:0007669"/>
    <property type="project" value="TreeGrafter"/>
</dbReference>
<accession>A0A4U7AZK9</accession>
<evidence type="ECO:0008006" key="6">
    <source>
        <dbReference type="Google" id="ProtNLM"/>
    </source>
</evidence>
<protein>
    <recommendedName>
        <fullName evidence="6">RNA polymerase I-specific transcription initiation factor RRN6-like protein</fullName>
    </recommendedName>
</protein>
<organism evidence="4 5">
    <name type="scientific">Elsinoe australis</name>
    <dbReference type="NCBI Taxonomy" id="40998"/>
    <lineage>
        <taxon>Eukaryota</taxon>
        <taxon>Fungi</taxon>
        <taxon>Dikarya</taxon>
        <taxon>Ascomycota</taxon>
        <taxon>Pezizomycotina</taxon>
        <taxon>Dothideomycetes</taxon>
        <taxon>Dothideomycetidae</taxon>
        <taxon>Myriangiales</taxon>
        <taxon>Elsinoaceae</taxon>
        <taxon>Elsinoe</taxon>
    </lineage>
</organism>
<dbReference type="InterPro" id="IPR019350">
    <property type="entry name" value="RNA_pol_I-sp_TIF_RRN6-like"/>
</dbReference>